<gene>
    <name evidence="2" type="ORF">AB5J54_06905</name>
</gene>
<evidence type="ECO:0000256" key="1">
    <source>
        <dbReference type="SAM" id="MobiDB-lite"/>
    </source>
</evidence>
<name>A0AB39SVV8_9ACTN</name>
<feature type="compositionally biased region" description="Basic and acidic residues" evidence="1">
    <location>
        <begin position="55"/>
        <end position="82"/>
    </location>
</feature>
<accession>A0AB39SVV8</accession>
<dbReference type="AlphaFoldDB" id="A0AB39SVV8"/>
<dbReference type="Pfam" id="PF11209">
    <property type="entry name" value="LmeA"/>
    <property type="match status" value="1"/>
</dbReference>
<dbReference type="InterPro" id="IPR021373">
    <property type="entry name" value="DUF2993"/>
</dbReference>
<evidence type="ECO:0000313" key="2">
    <source>
        <dbReference type="EMBL" id="XDQ70266.1"/>
    </source>
</evidence>
<proteinExistence type="predicted"/>
<reference evidence="2" key="1">
    <citation type="submission" date="2024-07" db="EMBL/GenBank/DDBJ databases">
        <authorList>
            <person name="Yu S.T."/>
        </authorList>
    </citation>
    <scope>NUCLEOTIDE SEQUENCE</scope>
    <source>
        <strain evidence="2">R44</strain>
    </source>
</reference>
<sequence>MSSASRSLSPPKRVADLRLCREGDDPAIGEDPNRINDFDYSADLRGLRTPPRLPHPPDEPARHDPMHQPQPDDGHAGERYRGDPLSMGSSAPRGRRLTVLAASMAALLTGGVAVDRIAAARAESRTAEVFQDGMGTADRPSVRVSGFPVLTQLAKGSLRHVDLTAHDIPANGSTRPLPVTKLTVRLDGLKTSGSADIAHADHVGATAFLSYGDVSGALGVRVSPGGEPGRISATAVLPVAGDVTVSAAVSAATGNRIAFTDVRTVRGELLPPLKTLLDRALEDPIPLENVPEGLHLRSVTTTRDGIDAAFTGRSVAFRQGSSAAG</sequence>
<feature type="region of interest" description="Disordered" evidence="1">
    <location>
        <begin position="1"/>
        <end position="92"/>
    </location>
</feature>
<organism evidence="2">
    <name type="scientific">Streptomyces sp. R44</name>
    <dbReference type="NCBI Taxonomy" id="3238633"/>
    <lineage>
        <taxon>Bacteria</taxon>
        <taxon>Bacillati</taxon>
        <taxon>Actinomycetota</taxon>
        <taxon>Actinomycetes</taxon>
        <taxon>Kitasatosporales</taxon>
        <taxon>Streptomycetaceae</taxon>
        <taxon>Streptomyces</taxon>
    </lineage>
</organism>
<dbReference type="RefSeq" id="WP_369143007.1">
    <property type="nucleotide sequence ID" value="NZ_CP163444.1"/>
</dbReference>
<protein>
    <submittedName>
        <fullName evidence="2">DUF2993 domain-containing protein</fullName>
    </submittedName>
</protein>
<feature type="compositionally biased region" description="Basic and acidic residues" evidence="1">
    <location>
        <begin position="13"/>
        <end position="24"/>
    </location>
</feature>
<dbReference type="EMBL" id="CP163444">
    <property type="protein sequence ID" value="XDQ70266.1"/>
    <property type="molecule type" value="Genomic_DNA"/>
</dbReference>